<sequence>MTRDQIGSVRGYTIYQIGLHWVIALLVFAQLIFGESMTEAIEAAEEGESISALTGNLADMHYYFGIAILALVAVRLVLRLKNGAPPPPPQTSSAIEMAGKVSHWLFYALLIVVPVTGLLGYYYGDPYGEWHTYAKPVFIGLIALHVAASLYHQFWRKDGLLMRMLKPE</sequence>
<feature type="transmembrane region" description="Helical" evidence="13">
    <location>
        <begin position="136"/>
        <end position="155"/>
    </location>
</feature>
<evidence type="ECO:0000256" key="10">
    <source>
        <dbReference type="ARBA" id="ARBA00023004"/>
    </source>
</evidence>
<gene>
    <name evidence="15" type="ORF">D2N39_19250</name>
</gene>
<keyword evidence="11 13" id="KW-0472">Membrane</keyword>
<keyword evidence="8" id="KW-0249">Electron transport</keyword>
<dbReference type="SUPFAM" id="SSF81342">
    <property type="entry name" value="Transmembrane di-heme cytochromes"/>
    <property type="match status" value="1"/>
</dbReference>
<organism evidence="15 16">
    <name type="scientific">Gemmobacter lutimaris</name>
    <dbReference type="NCBI Taxonomy" id="2306023"/>
    <lineage>
        <taxon>Bacteria</taxon>
        <taxon>Pseudomonadati</taxon>
        <taxon>Pseudomonadota</taxon>
        <taxon>Alphaproteobacteria</taxon>
        <taxon>Rhodobacterales</taxon>
        <taxon>Paracoccaceae</taxon>
        <taxon>Gemmobacter</taxon>
    </lineage>
</organism>
<keyword evidence="6 13" id="KW-0812">Transmembrane</keyword>
<dbReference type="Proteomes" id="UP000266649">
    <property type="component" value="Unassembled WGS sequence"/>
</dbReference>
<dbReference type="InterPro" id="IPR016174">
    <property type="entry name" value="Di-haem_cyt_TM"/>
</dbReference>
<dbReference type="Pfam" id="PF01292">
    <property type="entry name" value="Ni_hydr_CYTB"/>
    <property type="match status" value="1"/>
</dbReference>
<comment type="cofactor">
    <cofactor evidence="1">
        <name>heme b</name>
        <dbReference type="ChEBI" id="CHEBI:60344"/>
    </cofactor>
</comment>
<evidence type="ECO:0000313" key="15">
    <source>
        <dbReference type="EMBL" id="RID90212.1"/>
    </source>
</evidence>
<evidence type="ECO:0000256" key="9">
    <source>
        <dbReference type="ARBA" id="ARBA00022989"/>
    </source>
</evidence>
<keyword evidence="3" id="KW-0813">Transport</keyword>
<dbReference type="OrthoDB" id="8156287at2"/>
<feature type="domain" description="Cytochrome b561 bacterial/Ni-hydrogenase" evidence="14">
    <location>
        <begin position="12"/>
        <end position="166"/>
    </location>
</feature>
<evidence type="ECO:0000256" key="3">
    <source>
        <dbReference type="ARBA" id="ARBA00022448"/>
    </source>
</evidence>
<evidence type="ECO:0000256" key="6">
    <source>
        <dbReference type="ARBA" id="ARBA00022692"/>
    </source>
</evidence>
<evidence type="ECO:0000256" key="1">
    <source>
        <dbReference type="ARBA" id="ARBA00001970"/>
    </source>
</evidence>
<comment type="similarity">
    <text evidence="12">Belongs to the cytochrome b561 family.</text>
</comment>
<keyword evidence="7" id="KW-0479">Metal-binding</keyword>
<evidence type="ECO:0000313" key="16">
    <source>
        <dbReference type="Proteomes" id="UP000266649"/>
    </source>
</evidence>
<dbReference type="PANTHER" id="PTHR30529:SF1">
    <property type="entry name" value="CYTOCHROME B561 HOMOLOG 2"/>
    <property type="match status" value="1"/>
</dbReference>
<dbReference type="AlphaFoldDB" id="A0A398BIH1"/>
<feature type="transmembrane region" description="Helical" evidence="13">
    <location>
        <begin position="104"/>
        <end position="124"/>
    </location>
</feature>
<evidence type="ECO:0000256" key="5">
    <source>
        <dbReference type="ARBA" id="ARBA00022617"/>
    </source>
</evidence>
<feature type="transmembrane region" description="Helical" evidence="13">
    <location>
        <begin position="12"/>
        <end position="33"/>
    </location>
</feature>
<evidence type="ECO:0000256" key="7">
    <source>
        <dbReference type="ARBA" id="ARBA00022723"/>
    </source>
</evidence>
<evidence type="ECO:0000256" key="11">
    <source>
        <dbReference type="ARBA" id="ARBA00023136"/>
    </source>
</evidence>
<dbReference type="EMBL" id="QXXQ01000016">
    <property type="protein sequence ID" value="RID90212.1"/>
    <property type="molecule type" value="Genomic_DNA"/>
</dbReference>
<dbReference type="GO" id="GO:0020037">
    <property type="term" value="F:heme binding"/>
    <property type="evidence" value="ECO:0007669"/>
    <property type="project" value="TreeGrafter"/>
</dbReference>
<comment type="caution">
    <text evidence="15">The sequence shown here is derived from an EMBL/GenBank/DDBJ whole genome shotgun (WGS) entry which is preliminary data.</text>
</comment>
<evidence type="ECO:0000256" key="4">
    <source>
        <dbReference type="ARBA" id="ARBA00022475"/>
    </source>
</evidence>
<feature type="transmembrane region" description="Helical" evidence="13">
    <location>
        <begin position="60"/>
        <end position="78"/>
    </location>
</feature>
<dbReference type="PANTHER" id="PTHR30529">
    <property type="entry name" value="CYTOCHROME B561"/>
    <property type="match status" value="1"/>
</dbReference>
<dbReference type="GO" id="GO:0046872">
    <property type="term" value="F:metal ion binding"/>
    <property type="evidence" value="ECO:0007669"/>
    <property type="project" value="UniProtKB-KW"/>
</dbReference>
<dbReference type="GO" id="GO:0009055">
    <property type="term" value="F:electron transfer activity"/>
    <property type="evidence" value="ECO:0007669"/>
    <property type="project" value="InterPro"/>
</dbReference>
<dbReference type="Gene3D" id="1.20.950.20">
    <property type="entry name" value="Transmembrane di-heme cytochromes, Chain C"/>
    <property type="match status" value="1"/>
</dbReference>
<reference evidence="15 16" key="1">
    <citation type="submission" date="2018-09" db="EMBL/GenBank/DDBJ databases">
        <title>Gemmobacter lutimaris sp. nov., a marine bacterium isolated from tidal flat.</title>
        <authorList>
            <person name="Lee D.W."/>
            <person name="Yoo Y."/>
            <person name="Kim J.-J."/>
            <person name="Kim B.S."/>
        </authorList>
    </citation>
    <scope>NUCLEOTIDE SEQUENCE [LARGE SCALE GENOMIC DNA]</scope>
    <source>
        <strain evidence="15 16">YJ-T1-11</strain>
    </source>
</reference>
<dbReference type="InterPro" id="IPR011577">
    <property type="entry name" value="Cyt_b561_bac/Ni-Hgenase"/>
</dbReference>
<comment type="subcellular location">
    <subcellularLocation>
        <location evidence="2">Cell membrane</location>
        <topology evidence="2">Multi-pass membrane protein</topology>
    </subcellularLocation>
</comment>
<evidence type="ECO:0000256" key="13">
    <source>
        <dbReference type="SAM" id="Phobius"/>
    </source>
</evidence>
<keyword evidence="5" id="KW-0349">Heme</keyword>
<keyword evidence="9 13" id="KW-1133">Transmembrane helix</keyword>
<name>A0A398BIH1_9RHOB</name>
<evidence type="ECO:0000256" key="8">
    <source>
        <dbReference type="ARBA" id="ARBA00022982"/>
    </source>
</evidence>
<dbReference type="GO" id="GO:0022904">
    <property type="term" value="P:respiratory electron transport chain"/>
    <property type="evidence" value="ECO:0007669"/>
    <property type="project" value="InterPro"/>
</dbReference>
<keyword evidence="16" id="KW-1185">Reference proteome</keyword>
<evidence type="ECO:0000256" key="12">
    <source>
        <dbReference type="ARBA" id="ARBA00037975"/>
    </source>
</evidence>
<dbReference type="InterPro" id="IPR052168">
    <property type="entry name" value="Cytochrome_b561_oxidase"/>
</dbReference>
<evidence type="ECO:0000259" key="14">
    <source>
        <dbReference type="Pfam" id="PF01292"/>
    </source>
</evidence>
<keyword evidence="10" id="KW-0408">Iron</keyword>
<dbReference type="GO" id="GO:0005886">
    <property type="term" value="C:plasma membrane"/>
    <property type="evidence" value="ECO:0007669"/>
    <property type="project" value="UniProtKB-SubCell"/>
</dbReference>
<proteinExistence type="inferred from homology"/>
<evidence type="ECO:0000256" key="2">
    <source>
        <dbReference type="ARBA" id="ARBA00004651"/>
    </source>
</evidence>
<accession>A0A398BIH1</accession>
<keyword evidence="4" id="KW-1003">Cell membrane</keyword>
<protein>
    <submittedName>
        <fullName evidence="15">Cytochrome b</fullName>
    </submittedName>
</protein>